<evidence type="ECO:0000313" key="10">
    <source>
        <dbReference type="EMBL" id="ABI67592.1"/>
    </source>
</evidence>
<evidence type="ECO:0000256" key="6">
    <source>
        <dbReference type="ARBA" id="ARBA00023136"/>
    </source>
</evidence>
<organism evidence="10 11">
    <name type="scientific">Syntrophomonas wolfei subsp. wolfei (strain DSM 2245B / Goettingen)</name>
    <dbReference type="NCBI Taxonomy" id="335541"/>
    <lineage>
        <taxon>Bacteria</taxon>
        <taxon>Bacillati</taxon>
        <taxon>Bacillota</taxon>
        <taxon>Clostridia</taxon>
        <taxon>Eubacteriales</taxon>
        <taxon>Syntrophomonadaceae</taxon>
        <taxon>Syntrophomonas</taxon>
    </lineage>
</organism>
<evidence type="ECO:0000256" key="5">
    <source>
        <dbReference type="ARBA" id="ARBA00022989"/>
    </source>
</evidence>
<accession>Q0B0B2</accession>
<evidence type="ECO:0000256" key="3">
    <source>
        <dbReference type="ARBA" id="ARBA00022475"/>
    </source>
</evidence>
<dbReference type="OrthoDB" id="9815217at2"/>
<evidence type="ECO:0000313" key="11">
    <source>
        <dbReference type="Proteomes" id="UP000001968"/>
    </source>
</evidence>
<keyword evidence="3" id="KW-1003">Cell membrane</keyword>
<dbReference type="InterPro" id="IPR050330">
    <property type="entry name" value="Bact_OuterMem_StrucFunc"/>
</dbReference>
<dbReference type="CDD" id="cd07185">
    <property type="entry name" value="OmpA_C-like"/>
    <property type="match status" value="1"/>
</dbReference>
<dbReference type="PANTHER" id="PTHR30329:SF21">
    <property type="entry name" value="LIPOPROTEIN YIAD-RELATED"/>
    <property type="match status" value="1"/>
</dbReference>
<keyword evidence="6 7" id="KW-0472">Membrane</keyword>
<feature type="transmembrane region" description="Helical" evidence="8">
    <location>
        <begin position="21"/>
        <end position="41"/>
    </location>
</feature>
<evidence type="ECO:0000256" key="7">
    <source>
        <dbReference type="PROSITE-ProRule" id="PRU00473"/>
    </source>
</evidence>
<proteinExistence type="inferred from homology"/>
<dbReference type="PROSITE" id="PS51123">
    <property type="entry name" value="OMPA_2"/>
    <property type="match status" value="1"/>
</dbReference>
<dbReference type="PANTHER" id="PTHR30329">
    <property type="entry name" value="STATOR ELEMENT OF FLAGELLAR MOTOR COMPLEX"/>
    <property type="match status" value="1"/>
</dbReference>
<evidence type="ECO:0000259" key="9">
    <source>
        <dbReference type="PROSITE" id="PS51123"/>
    </source>
</evidence>
<name>Q0B0B2_SYNWW</name>
<dbReference type="GO" id="GO:0005886">
    <property type="term" value="C:plasma membrane"/>
    <property type="evidence" value="ECO:0007669"/>
    <property type="project" value="UniProtKB-SubCell"/>
</dbReference>
<protein>
    <recommendedName>
        <fullName evidence="9">OmpA-like domain-containing protein</fullName>
    </recommendedName>
</protein>
<comment type="subcellular location">
    <subcellularLocation>
        <location evidence="1">Cell membrane</location>
        <topology evidence="1">Single-pass membrane protein</topology>
    </subcellularLocation>
</comment>
<dbReference type="InterPro" id="IPR036737">
    <property type="entry name" value="OmpA-like_sf"/>
</dbReference>
<dbReference type="InterPro" id="IPR025713">
    <property type="entry name" value="MotB-like_N_dom"/>
</dbReference>
<comment type="similarity">
    <text evidence="2">Belongs to the MotB family.</text>
</comment>
<dbReference type="KEGG" id="swo:Swol_0240"/>
<dbReference type="InterPro" id="IPR006665">
    <property type="entry name" value="OmpA-like"/>
</dbReference>
<gene>
    <name evidence="10" type="ordered locus">Swol_0240</name>
</gene>
<evidence type="ECO:0000256" key="8">
    <source>
        <dbReference type="SAM" id="Phobius"/>
    </source>
</evidence>
<keyword evidence="4 8" id="KW-0812">Transmembrane</keyword>
<dbReference type="STRING" id="335541.Swol_0240"/>
<dbReference type="EMBL" id="CP000448">
    <property type="protein sequence ID" value="ABI67592.1"/>
    <property type="molecule type" value="Genomic_DNA"/>
</dbReference>
<keyword evidence="5 8" id="KW-1133">Transmembrane helix</keyword>
<dbReference type="AlphaFoldDB" id="Q0B0B2"/>
<evidence type="ECO:0000256" key="4">
    <source>
        <dbReference type="ARBA" id="ARBA00022692"/>
    </source>
</evidence>
<keyword evidence="11" id="KW-1185">Reference proteome</keyword>
<dbReference type="Pfam" id="PF00691">
    <property type="entry name" value="OmpA"/>
    <property type="match status" value="1"/>
</dbReference>
<dbReference type="eggNOG" id="COG1360">
    <property type="taxonomic scope" value="Bacteria"/>
</dbReference>
<dbReference type="Pfam" id="PF13677">
    <property type="entry name" value="MotB_plug"/>
    <property type="match status" value="1"/>
</dbReference>
<dbReference type="SUPFAM" id="SSF103088">
    <property type="entry name" value="OmpA-like"/>
    <property type="match status" value="1"/>
</dbReference>
<sequence>MAGRRRKKVQEEEQGGMERWLITYADLITLLMVFFVLMYSMSQINAQKFAAVANSLSLVLSGQAMSTLSTQGPSMVEGLSGQMLPEGPGTIPDNQGQLDEVKRMIAEFIKAEDLTADEAQKGGSTSTTRLSDNLIVYEQERGLVISFKDTMLFASGSDELTPRAREIIQQIGGALLKLPNFIRVEGHTDNRPINTAKFPSNWELSVLRASNVVHVLNENARIPAERLSIIGYGENRPLVANDSDEGRAMNRRVDIVILKKKYDYFEPPQSTHQEDMQPGNQ</sequence>
<evidence type="ECO:0000256" key="1">
    <source>
        <dbReference type="ARBA" id="ARBA00004162"/>
    </source>
</evidence>
<reference evidence="11" key="1">
    <citation type="journal article" date="2010" name="Environ. Microbiol.">
        <title>The genome of Syntrophomonas wolfei: new insights into syntrophic metabolism and biohydrogen production.</title>
        <authorList>
            <person name="Sieber J.R."/>
            <person name="Sims D.R."/>
            <person name="Han C."/>
            <person name="Kim E."/>
            <person name="Lykidis A."/>
            <person name="Lapidus A.L."/>
            <person name="McDonnald E."/>
            <person name="Rohlin L."/>
            <person name="Culley D.E."/>
            <person name="Gunsalus R."/>
            <person name="McInerney M.J."/>
        </authorList>
    </citation>
    <scope>NUCLEOTIDE SEQUENCE [LARGE SCALE GENOMIC DNA]</scope>
    <source>
        <strain evidence="11">DSM 2245B / Goettingen</strain>
    </source>
</reference>
<dbReference type="HOGENOM" id="CLU_016890_0_0_9"/>
<evidence type="ECO:0000256" key="2">
    <source>
        <dbReference type="ARBA" id="ARBA00008914"/>
    </source>
</evidence>
<dbReference type="Gene3D" id="3.30.1330.60">
    <property type="entry name" value="OmpA-like domain"/>
    <property type="match status" value="1"/>
</dbReference>
<dbReference type="RefSeq" id="WP_011639701.1">
    <property type="nucleotide sequence ID" value="NC_008346.1"/>
</dbReference>
<feature type="domain" description="OmpA-like" evidence="9">
    <location>
        <begin position="140"/>
        <end position="261"/>
    </location>
</feature>
<dbReference type="Proteomes" id="UP000001968">
    <property type="component" value="Chromosome"/>
</dbReference>